<dbReference type="InterPro" id="IPR008977">
    <property type="entry name" value="PHM/PNGase_F_dom_sf"/>
</dbReference>
<organism evidence="5 6">
    <name type="scientific">Brachionus calyciflorus</name>
    <dbReference type="NCBI Taxonomy" id="104777"/>
    <lineage>
        <taxon>Eukaryota</taxon>
        <taxon>Metazoa</taxon>
        <taxon>Spiralia</taxon>
        <taxon>Gnathifera</taxon>
        <taxon>Rotifera</taxon>
        <taxon>Eurotatoria</taxon>
        <taxon>Monogononta</taxon>
        <taxon>Pseudotrocha</taxon>
        <taxon>Ploima</taxon>
        <taxon>Brachionidae</taxon>
        <taxon>Brachionus</taxon>
    </lineage>
</organism>
<dbReference type="GO" id="GO:0042421">
    <property type="term" value="P:norepinephrine biosynthetic process"/>
    <property type="evidence" value="ECO:0007669"/>
    <property type="project" value="TreeGrafter"/>
</dbReference>
<dbReference type="InterPro" id="IPR036939">
    <property type="entry name" value="Cu2_ascorb_mOase_N_sf"/>
</dbReference>
<evidence type="ECO:0000259" key="4">
    <source>
        <dbReference type="Pfam" id="PF03712"/>
    </source>
</evidence>
<feature type="domain" description="Copper type II ascorbate-dependent monooxygenase C-terminal" evidence="4">
    <location>
        <begin position="100"/>
        <end position="226"/>
    </location>
</feature>
<feature type="domain" description="Copper type II ascorbate-dependent monooxygenase N-terminal" evidence="3">
    <location>
        <begin position="15"/>
        <end position="77"/>
    </location>
</feature>
<evidence type="ECO:0000313" key="6">
    <source>
        <dbReference type="Proteomes" id="UP000663879"/>
    </source>
</evidence>
<keyword evidence="6" id="KW-1185">Reference proteome</keyword>
<protein>
    <submittedName>
        <fullName evidence="5">Uncharacterized protein</fullName>
    </submittedName>
</protein>
<dbReference type="InterPro" id="IPR000945">
    <property type="entry name" value="DBH-like"/>
</dbReference>
<dbReference type="Proteomes" id="UP000663879">
    <property type="component" value="Unassembled WGS sequence"/>
</dbReference>
<proteinExistence type="predicted"/>
<evidence type="ECO:0000259" key="3">
    <source>
        <dbReference type="Pfam" id="PF01082"/>
    </source>
</evidence>
<dbReference type="InterPro" id="IPR024548">
    <property type="entry name" value="Cu2_monoox_C"/>
</dbReference>
<dbReference type="SUPFAM" id="SSF49742">
    <property type="entry name" value="PHM/PNGase F"/>
    <property type="match status" value="2"/>
</dbReference>
<dbReference type="GO" id="GO:0030667">
    <property type="term" value="C:secretory granule membrane"/>
    <property type="evidence" value="ECO:0007669"/>
    <property type="project" value="TreeGrafter"/>
</dbReference>
<dbReference type="Gene3D" id="2.60.120.230">
    <property type="match status" value="1"/>
</dbReference>
<dbReference type="InterPro" id="IPR000323">
    <property type="entry name" value="Cu2_ascorb_mOase_N"/>
</dbReference>
<dbReference type="OrthoDB" id="19261at2759"/>
<gene>
    <name evidence="5" type="ORF">OXX778_LOCUS16952</name>
</gene>
<accession>A0A814HMU1</accession>
<dbReference type="GO" id="GO:0006589">
    <property type="term" value="P:octopamine biosynthetic process"/>
    <property type="evidence" value="ECO:0007669"/>
    <property type="project" value="TreeGrafter"/>
</dbReference>
<comment type="caution">
    <text evidence="5">The sequence shown here is derived from an EMBL/GenBank/DDBJ whole genome shotgun (WGS) entry which is preliminary data.</text>
</comment>
<evidence type="ECO:0000256" key="2">
    <source>
        <dbReference type="ARBA" id="ARBA00023180"/>
    </source>
</evidence>
<dbReference type="EMBL" id="CAJNOC010004176">
    <property type="protein sequence ID" value="CAF1012278.1"/>
    <property type="molecule type" value="Genomic_DNA"/>
</dbReference>
<dbReference type="Pfam" id="PF03712">
    <property type="entry name" value="Cu2_monoox_C"/>
    <property type="match status" value="1"/>
</dbReference>
<dbReference type="AlphaFoldDB" id="A0A814HMU1"/>
<dbReference type="Gene3D" id="2.60.120.310">
    <property type="entry name" value="Copper type II, ascorbate-dependent monooxygenase, N-terminal domain"/>
    <property type="match status" value="1"/>
</dbReference>
<dbReference type="GO" id="GO:0004500">
    <property type="term" value="F:dopamine beta-monooxygenase activity"/>
    <property type="evidence" value="ECO:0007669"/>
    <property type="project" value="InterPro"/>
</dbReference>
<dbReference type="GO" id="GO:0005507">
    <property type="term" value="F:copper ion binding"/>
    <property type="evidence" value="ECO:0007669"/>
    <property type="project" value="InterPro"/>
</dbReference>
<dbReference type="GO" id="GO:0042420">
    <property type="term" value="P:dopamine catabolic process"/>
    <property type="evidence" value="ECO:0007669"/>
    <property type="project" value="TreeGrafter"/>
</dbReference>
<dbReference type="PANTHER" id="PTHR10157">
    <property type="entry name" value="DOPAMINE BETA HYDROXYLASE RELATED"/>
    <property type="match status" value="1"/>
</dbReference>
<evidence type="ECO:0000313" key="5">
    <source>
        <dbReference type="EMBL" id="CAF1012278.1"/>
    </source>
</evidence>
<dbReference type="GO" id="GO:0005615">
    <property type="term" value="C:extracellular space"/>
    <property type="evidence" value="ECO:0007669"/>
    <property type="project" value="TreeGrafter"/>
</dbReference>
<reference evidence="5" key="1">
    <citation type="submission" date="2021-02" db="EMBL/GenBank/DDBJ databases">
        <authorList>
            <person name="Nowell W R."/>
        </authorList>
    </citation>
    <scope>NUCLEOTIDE SEQUENCE</scope>
    <source>
        <strain evidence="5">Ploen Becks lab</strain>
    </source>
</reference>
<name>A0A814HMU1_9BILA</name>
<sequence>MGFDVFLKNNSIPEPGQCFSDKWVKTYLQCGRLSLVWAVGGAVIQDFPKDLAYPLGGSDKTGKYFFIEIHYDNPKLKSNVRDFSGIRYYTTKNYRQTEFGIFTVGTSESFNGIIVPPKADRYQLDYSCSTECTDKIFDEQPEIKVFSSLPHSHLLGKEIYTTVVRDGKEVAYLANNKYYDFNYQYYNFLNKPVTLKKGDEIRTTCVYSSKDKDTFTYGGLATYHEMW</sequence>
<evidence type="ECO:0000256" key="1">
    <source>
        <dbReference type="ARBA" id="ARBA00023157"/>
    </source>
</evidence>
<dbReference type="PANTHER" id="PTHR10157:SF23">
    <property type="entry name" value="MOXD1 HOMOLOG 1"/>
    <property type="match status" value="1"/>
</dbReference>
<keyword evidence="2" id="KW-0325">Glycoprotein</keyword>
<dbReference type="InterPro" id="IPR014784">
    <property type="entry name" value="Cu2_ascorb_mOase-like_C"/>
</dbReference>
<dbReference type="Pfam" id="PF01082">
    <property type="entry name" value="Cu2_monooxygen"/>
    <property type="match status" value="1"/>
</dbReference>
<keyword evidence="1" id="KW-1015">Disulfide bond</keyword>